<evidence type="ECO:0000313" key="1">
    <source>
        <dbReference type="EMBL" id="ELU37388.1"/>
    </source>
</evidence>
<gene>
    <name evidence="1" type="ORF">AG1IA_08581</name>
</gene>
<protein>
    <submittedName>
        <fullName evidence="1">Uncharacterized protein</fullName>
    </submittedName>
</protein>
<organism evidence="1 2">
    <name type="scientific">Thanatephorus cucumeris (strain AG1-IA)</name>
    <name type="common">Rice sheath blight fungus</name>
    <name type="synonym">Rhizoctonia solani</name>
    <dbReference type="NCBI Taxonomy" id="983506"/>
    <lineage>
        <taxon>Eukaryota</taxon>
        <taxon>Fungi</taxon>
        <taxon>Dikarya</taxon>
        <taxon>Basidiomycota</taxon>
        <taxon>Agaricomycotina</taxon>
        <taxon>Agaricomycetes</taxon>
        <taxon>Cantharellales</taxon>
        <taxon>Ceratobasidiaceae</taxon>
        <taxon>Rhizoctonia</taxon>
        <taxon>Rhizoctonia solani AG-1</taxon>
    </lineage>
</organism>
<accession>L8WKQ4</accession>
<dbReference type="AlphaFoldDB" id="L8WKQ4"/>
<evidence type="ECO:0000313" key="2">
    <source>
        <dbReference type="Proteomes" id="UP000011668"/>
    </source>
</evidence>
<name>L8WKQ4_THACA</name>
<dbReference type="EMBL" id="AFRT01002681">
    <property type="protein sequence ID" value="ELU37388.1"/>
    <property type="molecule type" value="Genomic_DNA"/>
</dbReference>
<proteinExistence type="predicted"/>
<sequence>MTSAQGHLLYEAHGPSNDVIPHGSSVKITVYFHRACLPLASPVPTARLRPPRLASGYVRPTIIHLTKPTTQFLPRAGSIDRIVVPAFDSATQTRY</sequence>
<dbReference type="Proteomes" id="UP000011668">
    <property type="component" value="Unassembled WGS sequence"/>
</dbReference>
<dbReference type="HOGENOM" id="CLU_2374235_0_0_1"/>
<keyword evidence="2" id="KW-1185">Reference proteome</keyword>
<comment type="caution">
    <text evidence="1">The sequence shown here is derived from an EMBL/GenBank/DDBJ whole genome shotgun (WGS) entry which is preliminary data.</text>
</comment>
<reference evidence="1 2" key="1">
    <citation type="journal article" date="2013" name="Nat. Commun.">
        <title>The evolution and pathogenic mechanisms of the rice sheath blight pathogen.</title>
        <authorList>
            <person name="Zheng A."/>
            <person name="Lin R."/>
            <person name="Xu L."/>
            <person name="Qin P."/>
            <person name="Tang C."/>
            <person name="Ai P."/>
            <person name="Zhang D."/>
            <person name="Liu Y."/>
            <person name="Sun Z."/>
            <person name="Feng H."/>
            <person name="Wang Y."/>
            <person name="Chen Y."/>
            <person name="Liang X."/>
            <person name="Fu R."/>
            <person name="Li Q."/>
            <person name="Zhang J."/>
            <person name="Yu X."/>
            <person name="Xie Z."/>
            <person name="Ding L."/>
            <person name="Guan P."/>
            <person name="Tang J."/>
            <person name="Liang Y."/>
            <person name="Wang S."/>
            <person name="Deng Q."/>
            <person name="Li S."/>
            <person name="Zhu J."/>
            <person name="Wang L."/>
            <person name="Liu H."/>
            <person name="Li P."/>
        </authorList>
    </citation>
    <scope>NUCLEOTIDE SEQUENCE [LARGE SCALE GENOMIC DNA]</scope>
    <source>
        <strain evidence="2">AG-1 IA</strain>
    </source>
</reference>